<dbReference type="RefSeq" id="WP_344753203.1">
    <property type="nucleotide sequence ID" value="NZ_BAABBW010000002.1"/>
</dbReference>
<dbReference type="Pfam" id="PF00724">
    <property type="entry name" value="Oxidored_FMN"/>
    <property type="match status" value="1"/>
</dbReference>
<name>A0ABP7ZYP4_9MICO</name>
<dbReference type="EMBL" id="BAABBW010000002">
    <property type="protein sequence ID" value="GAA4173716.1"/>
    <property type="molecule type" value="Genomic_DNA"/>
</dbReference>
<keyword evidence="2" id="KW-0560">Oxidoreductase</keyword>
<organism evidence="4 5">
    <name type="scientific">Gryllotalpicola koreensis</name>
    <dbReference type="NCBI Taxonomy" id="993086"/>
    <lineage>
        <taxon>Bacteria</taxon>
        <taxon>Bacillati</taxon>
        <taxon>Actinomycetota</taxon>
        <taxon>Actinomycetes</taxon>
        <taxon>Micrococcales</taxon>
        <taxon>Microbacteriaceae</taxon>
        <taxon>Gryllotalpicola</taxon>
    </lineage>
</organism>
<comment type="caution">
    <text evidence="4">The sequence shown here is derived from an EMBL/GenBank/DDBJ whole genome shotgun (WGS) entry which is preliminary data.</text>
</comment>
<feature type="domain" description="NADH:flavin oxidoreductase/NADH oxidase N-terminal" evidence="3">
    <location>
        <begin position="11"/>
        <end position="251"/>
    </location>
</feature>
<dbReference type="InterPro" id="IPR013785">
    <property type="entry name" value="Aldolase_TIM"/>
</dbReference>
<sequence length="395" mass="42762">MTTDTPPDPLAPARLGPVTLRNRVIKSATFEGRTPEALVTQDLVDFHVELGRGGVGMTTVAYLAVAPEGRTERRQLWWRPEALPGLRELTDAVHATGAKVSAQIGHAGPVSDSRSTGLQSIAPSRRFDQMALGTGLDRAATRDDIDRIVRAHAQAASWAVEVGFDAVEVHLGHNYLASSFLSPRLNRRRDEFGGSLEHRAELPRRIVTAVREAVARAGDDVAVLAKLNMDDGARGGLAPAESLAFAKLLEADGNLDALELTGGSSLLNPMYLFRGDVPLTEFARTQHPLIGLGLRWFGGVLFKRYPYHPLYFLELARAFRAELALPLVLLGGVTDLGGMNTAMAEGFEFVGMARALLREPDLITKLRADAGTESACIHCNLCVPTIYERTVCPLT</sequence>
<dbReference type="Proteomes" id="UP001501079">
    <property type="component" value="Unassembled WGS sequence"/>
</dbReference>
<dbReference type="SUPFAM" id="SSF51395">
    <property type="entry name" value="FMN-linked oxidoreductases"/>
    <property type="match status" value="1"/>
</dbReference>
<dbReference type="PANTHER" id="PTHR43656:SF2">
    <property type="entry name" value="BINDING OXIDOREDUCTASE, PUTATIVE (AFU_ORTHOLOGUE AFUA_2G08260)-RELATED"/>
    <property type="match status" value="1"/>
</dbReference>
<evidence type="ECO:0000313" key="4">
    <source>
        <dbReference type="EMBL" id="GAA4173716.1"/>
    </source>
</evidence>
<accession>A0ABP7ZYP4</accession>
<dbReference type="PANTHER" id="PTHR43656">
    <property type="entry name" value="BINDING OXIDOREDUCTASE, PUTATIVE (AFU_ORTHOLOGUE AFUA_2G08260)-RELATED"/>
    <property type="match status" value="1"/>
</dbReference>
<dbReference type="Gene3D" id="3.20.20.70">
    <property type="entry name" value="Aldolase class I"/>
    <property type="match status" value="1"/>
</dbReference>
<keyword evidence="5" id="KW-1185">Reference proteome</keyword>
<dbReference type="InterPro" id="IPR001155">
    <property type="entry name" value="OxRdtase_FMN_N"/>
</dbReference>
<keyword evidence="1" id="KW-0285">Flavoprotein</keyword>
<evidence type="ECO:0000313" key="5">
    <source>
        <dbReference type="Proteomes" id="UP001501079"/>
    </source>
</evidence>
<protein>
    <submittedName>
        <fullName evidence="4">NADH:flavin oxidoreductase</fullName>
    </submittedName>
</protein>
<evidence type="ECO:0000259" key="3">
    <source>
        <dbReference type="Pfam" id="PF00724"/>
    </source>
</evidence>
<gene>
    <name evidence="4" type="ORF">GCM10022287_16520</name>
</gene>
<proteinExistence type="predicted"/>
<evidence type="ECO:0000256" key="2">
    <source>
        <dbReference type="ARBA" id="ARBA00023002"/>
    </source>
</evidence>
<dbReference type="InterPro" id="IPR051799">
    <property type="entry name" value="NADH_flavin_oxidoreductase"/>
</dbReference>
<evidence type="ECO:0000256" key="1">
    <source>
        <dbReference type="ARBA" id="ARBA00022630"/>
    </source>
</evidence>
<dbReference type="CDD" id="cd02803">
    <property type="entry name" value="OYE_like_FMN_family"/>
    <property type="match status" value="1"/>
</dbReference>
<reference evidence="5" key="1">
    <citation type="journal article" date="2019" name="Int. J. Syst. Evol. Microbiol.">
        <title>The Global Catalogue of Microorganisms (GCM) 10K type strain sequencing project: providing services to taxonomists for standard genome sequencing and annotation.</title>
        <authorList>
            <consortium name="The Broad Institute Genomics Platform"/>
            <consortium name="The Broad Institute Genome Sequencing Center for Infectious Disease"/>
            <person name="Wu L."/>
            <person name="Ma J."/>
        </authorList>
    </citation>
    <scope>NUCLEOTIDE SEQUENCE [LARGE SCALE GENOMIC DNA]</scope>
    <source>
        <strain evidence="5">JCM 17591</strain>
    </source>
</reference>